<evidence type="ECO:0000256" key="4">
    <source>
        <dbReference type="ARBA" id="ARBA00035200"/>
    </source>
</evidence>
<accession>A0A497JHZ9</accession>
<dbReference type="InterPro" id="IPR030878">
    <property type="entry name" value="Ribosomal_uL15"/>
</dbReference>
<dbReference type="InterPro" id="IPR001196">
    <property type="entry name" value="Ribosomal_uL15_CS"/>
</dbReference>
<comment type="similarity">
    <text evidence="1 5 6">Belongs to the universal ribosomal protein uL15 family.</text>
</comment>
<dbReference type="Pfam" id="PF00828">
    <property type="entry name" value="Ribosomal_L27A"/>
    <property type="match status" value="1"/>
</dbReference>
<keyword evidence="5" id="KW-0694">RNA-binding</keyword>
<feature type="region of interest" description="Disordered" evidence="7">
    <location>
        <begin position="1"/>
        <end position="52"/>
    </location>
</feature>
<organism evidence="9 10">
    <name type="scientific">Candidatus Iainarchaeum sp</name>
    <dbReference type="NCBI Taxonomy" id="3101447"/>
    <lineage>
        <taxon>Archaea</taxon>
        <taxon>Candidatus Iainarchaeota</taxon>
        <taxon>Candidatus Iainarchaeia</taxon>
        <taxon>Candidatus Iainarchaeales</taxon>
        <taxon>Candidatus Iainarchaeaceae</taxon>
        <taxon>Candidatus Iainarchaeum</taxon>
    </lineage>
</organism>
<dbReference type="Gene3D" id="4.10.990.10">
    <property type="match status" value="1"/>
</dbReference>
<evidence type="ECO:0000256" key="1">
    <source>
        <dbReference type="ARBA" id="ARBA00007320"/>
    </source>
</evidence>
<feature type="domain" description="Large ribosomal subunit protein uL15/eL18" evidence="8">
    <location>
        <begin position="67"/>
        <end position="136"/>
    </location>
</feature>
<dbReference type="GO" id="GO:0019843">
    <property type="term" value="F:rRNA binding"/>
    <property type="evidence" value="ECO:0007669"/>
    <property type="project" value="UniProtKB-UniRule"/>
</dbReference>
<keyword evidence="5" id="KW-0699">rRNA-binding</keyword>
<evidence type="ECO:0000256" key="6">
    <source>
        <dbReference type="RuleBase" id="RU003888"/>
    </source>
</evidence>
<name>A0A497JHZ9_9ARCH</name>
<sequence>MTVRKRKKKNKLRGKRTHGKGNTKNKRGGGSRGGRGKAGARKHKKDKYSGILKKKARLKPKKKGRVIDIDELSRIAERLKKENKAEYDNEFIIIDGKKIGFEKILSRGKLTHRVKIINAKISERARRKILESGGLIEEMLGERKEMP</sequence>
<evidence type="ECO:0000313" key="9">
    <source>
        <dbReference type="EMBL" id="RLG70367.1"/>
    </source>
</evidence>
<evidence type="ECO:0000256" key="5">
    <source>
        <dbReference type="HAMAP-Rule" id="MF_01341"/>
    </source>
</evidence>
<gene>
    <name evidence="9" type="primary">rpl15p</name>
    <name evidence="5" type="synonym">rpl15</name>
    <name evidence="9" type="ORF">DRO07_00415</name>
</gene>
<dbReference type="SUPFAM" id="SSF52080">
    <property type="entry name" value="Ribosomal proteins L15p and L18e"/>
    <property type="match status" value="1"/>
</dbReference>
<dbReference type="InterPro" id="IPR021131">
    <property type="entry name" value="Ribosomal_uL15/eL18"/>
</dbReference>
<comment type="subunit">
    <text evidence="5">Part of the 50S ribosomal subunit.</text>
</comment>
<dbReference type="HAMAP" id="MF_01341">
    <property type="entry name" value="Ribosomal_uL15"/>
    <property type="match status" value="1"/>
</dbReference>
<dbReference type="PROSITE" id="PS00475">
    <property type="entry name" value="RIBOSOMAL_L15"/>
    <property type="match status" value="1"/>
</dbReference>
<dbReference type="GO" id="GO:0006412">
    <property type="term" value="P:translation"/>
    <property type="evidence" value="ECO:0007669"/>
    <property type="project" value="UniProtKB-UniRule"/>
</dbReference>
<evidence type="ECO:0000256" key="3">
    <source>
        <dbReference type="ARBA" id="ARBA00023274"/>
    </source>
</evidence>
<comment type="function">
    <text evidence="5">Binds to the 23S rRNA.</text>
</comment>
<proteinExistence type="inferred from homology"/>
<dbReference type="GO" id="GO:0015934">
    <property type="term" value="C:large ribosomal subunit"/>
    <property type="evidence" value="ECO:0007669"/>
    <property type="project" value="InterPro"/>
</dbReference>
<dbReference type="InterPro" id="IPR027386">
    <property type="entry name" value="Rbsml_uL15_N"/>
</dbReference>
<dbReference type="GO" id="GO:0003735">
    <property type="term" value="F:structural constituent of ribosome"/>
    <property type="evidence" value="ECO:0007669"/>
    <property type="project" value="InterPro"/>
</dbReference>
<evidence type="ECO:0000256" key="7">
    <source>
        <dbReference type="SAM" id="MobiDB-lite"/>
    </source>
</evidence>
<dbReference type="Proteomes" id="UP000277633">
    <property type="component" value="Unassembled WGS sequence"/>
</dbReference>
<keyword evidence="3 5" id="KW-0687">Ribonucleoprotein</keyword>
<evidence type="ECO:0000259" key="8">
    <source>
        <dbReference type="Pfam" id="PF00828"/>
    </source>
</evidence>
<evidence type="ECO:0000313" key="10">
    <source>
        <dbReference type="Proteomes" id="UP000277633"/>
    </source>
</evidence>
<dbReference type="AlphaFoldDB" id="A0A497JHZ9"/>
<comment type="caution">
    <text evidence="9">The sequence shown here is derived from an EMBL/GenBank/DDBJ whole genome shotgun (WGS) entry which is preliminary data.</text>
</comment>
<dbReference type="Gene3D" id="3.100.10.10">
    <property type="match status" value="1"/>
</dbReference>
<evidence type="ECO:0000256" key="2">
    <source>
        <dbReference type="ARBA" id="ARBA00022980"/>
    </source>
</evidence>
<protein>
    <recommendedName>
        <fullName evidence="4 5">Large ribosomal subunit protein uL15</fullName>
    </recommendedName>
</protein>
<reference evidence="9 10" key="1">
    <citation type="submission" date="2018-06" db="EMBL/GenBank/DDBJ databases">
        <title>Extensive metabolic versatility and redundancy in microbially diverse, dynamic hydrothermal sediments.</title>
        <authorList>
            <person name="Dombrowski N."/>
            <person name="Teske A."/>
            <person name="Baker B.J."/>
        </authorList>
    </citation>
    <scope>NUCLEOTIDE SEQUENCE [LARGE SCALE GENOMIC DNA]</scope>
    <source>
        <strain evidence="9">B9_G13</strain>
    </source>
</reference>
<keyword evidence="2 5" id="KW-0689">Ribosomal protein</keyword>
<dbReference type="InterPro" id="IPR036227">
    <property type="entry name" value="Ribosomal_uL15/eL18_sf"/>
</dbReference>
<dbReference type="EMBL" id="QMWO01000007">
    <property type="protein sequence ID" value="RLG70367.1"/>
    <property type="molecule type" value="Genomic_DNA"/>
</dbReference>